<keyword evidence="6" id="KW-0764">Sulfate transport</keyword>
<keyword evidence="4 9" id="KW-0067">ATP-binding</keyword>
<dbReference type="GO" id="GO:0005524">
    <property type="term" value="F:ATP binding"/>
    <property type="evidence" value="ECO:0007669"/>
    <property type="project" value="UniProtKB-KW"/>
</dbReference>
<evidence type="ECO:0000256" key="3">
    <source>
        <dbReference type="ARBA" id="ARBA00022741"/>
    </source>
</evidence>
<dbReference type="FunFam" id="3.40.50.300:FF:000227">
    <property type="entry name" value="Sulfate/thiosulfate import ATP-binding protein CysA"/>
    <property type="match status" value="1"/>
</dbReference>
<dbReference type="Proteomes" id="UP001151071">
    <property type="component" value="Unassembled WGS sequence"/>
</dbReference>
<accession>A0A9X3Z1P3</accession>
<dbReference type="CDD" id="cd03296">
    <property type="entry name" value="ABC_CysA_sulfate_importer"/>
    <property type="match status" value="1"/>
</dbReference>
<dbReference type="PANTHER" id="PTHR42781">
    <property type="entry name" value="SPERMIDINE/PUTRESCINE IMPORT ATP-BINDING PROTEIN POTA"/>
    <property type="match status" value="1"/>
</dbReference>
<dbReference type="SUPFAM" id="SSF52540">
    <property type="entry name" value="P-loop containing nucleoside triphosphate hydrolases"/>
    <property type="match status" value="1"/>
</dbReference>
<dbReference type="EMBL" id="JAPYYP010000001">
    <property type="protein sequence ID" value="MDA5106774.1"/>
    <property type="molecule type" value="Genomic_DNA"/>
</dbReference>
<evidence type="ECO:0000256" key="5">
    <source>
        <dbReference type="ARBA" id="ARBA00022967"/>
    </source>
</evidence>
<dbReference type="GO" id="GO:0043190">
    <property type="term" value="C:ATP-binding cassette (ABC) transporter complex"/>
    <property type="evidence" value="ECO:0007669"/>
    <property type="project" value="InterPro"/>
</dbReference>
<dbReference type="InterPro" id="IPR005666">
    <property type="entry name" value="Sulph_transpt1"/>
</dbReference>
<protein>
    <submittedName>
        <fullName evidence="9">Sulfate ABC transporter ATP-binding protein</fullName>
    </submittedName>
</protein>
<evidence type="ECO:0000313" key="10">
    <source>
        <dbReference type="Proteomes" id="UP001151071"/>
    </source>
</evidence>
<dbReference type="NCBIfam" id="TIGR00968">
    <property type="entry name" value="3a0106s01"/>
    <property type="match status" value="1"/>
</dbReference>
<keyword evidence="1" id="KW-0813">Transport</keyword>
<dbReference type="GO" id="GO:0015419">
    <property type="term" value="F:ABC-type sulfate transporter activity"/>
    <property type="evidence" value="ECO:0007669"/>
    <property type="project" value="InterPro"/>
</dbReference>
<dbReference type="PROSITE" id="PS00211">
    <property type="entry name" value="ABC_TRANSPORTER_1"/>
    <property type="match status" value="1"/>
</dbReference>
<evidence type="ECO:0000313" key="9">
    <source>
        <dbReference type="EMBL" id="MDA5106774.1"/>
    </source>
</evidence>
<keyword evidence="2" id="KW-1003">Cell membrane</keyword>
<evidence type="ECO:0000259" key="8">
    <source>
        <dbReference type="PROSITE" id="PS50893"/>
    </source>
</evidence>
<keyword evidence="7" id="KW-0472">Membrane</keyword>
<sequence>MSIQVVNITKSYGSFTAVNDVSLEIPEGKLVALLGPSGSGKTTLLRLIAGLESPDRGQIYFNGEDNTHRDVRERRVGFVFQHYALFRHMTIFDNVAFGLTVRPRKVRPTKEEIRERVHDLLKLVQLDGLAHRYPSQLSGGQRQRVALARALAVEPKFLLLDEPFGALDAKVRQELRRWLRRLHEKLKLTIVFVTHDQEEALELADSVVVMNEGRVEQTGSPQEVYHRPANPFVYGFLGRVNLFQGRIRGGKVTLGDAEFAAEWADQTEELPAVGYVRPHDVELSRTPQHAQSLAAEVRHIYALGSLMRLELKRLDTQETLEAEVSLQHFAELNVQTGDTLYATLRNVYVYVEPENRFVQAALPAASALALRANG</sequence>
<dbReference type="InterPro" id="IPR003439">
    <property type="entry name" value="ABC_transporter-like_ATP-bd"/>
</dbReference>
<reference evidence="9" key="1">
    <citation type="submission" date="2022-12" db="EMBL/GenBank/DDBJ databases">
        <title>Draft genome sequence of the thermophilic strain Brevibacillus thermoruber HT42, isolated from Los Humeros, Puebla, Mexico, with biotechnological potential.</title>
        <authorList>
            <person name="Lara Sanchez J."/>
            <person name="Solis Palacios R."/>
            <person name="Bustos Baena A.S."/>
            <person name="Ruz Baez A.E."/>
            <person name="Espinosa Luna G."/>
            <person name="Oliart Ros R.M."/>
        </authorList>
    </citation>
    <scope>NUCLEOTIDE SEQUENCE</scope>
    <source>
        <strain evidence="9">HT42</strain>
    </source>
</reference>
<keyword evidence="3" id="KW-0547">Nucleotide-binding</keyword>
<comment type="caution">
    <text evidence="9">The sequence shown here is derived from an EMBL/GenBank/DDBJ whole genome shotgun (WGS) entry which is preliminary data.</text>
</comment>
<dbReference type="SMART" id="SM00382">
    <property type="entry name" value="AAA"/>
    <property type="match status" value="1"/>
</dbReference>
<dbReference type="InterPro" id="IPR050093">
    <property type="entry name" value="ABC_SmlMolc_Importer"/>
</dbReference>
<evidence type="ECO:0000256" key="4">
    <source>
        <dbReference type="ARBA" id="ARBA00022840"/>
    </source>
</evidence>
<organism evidence="9 10">
    <name type="scientific">Brevibacillus thermoruber</name>
    <dbReference type="NCBI Taxonomy" id="33942"/>
    <lineage>
        <taxon>Bacteria</taxon>
        <taxon>Bacillati</taxon>
        <taxon>Bacillota</taxon>
        <taxon>Bacilli</taxon>
        <taxon>Bacillales</taxon>
        <taxon>Paenibacillaceae</taxon>
        <taxon>Brevibacillus</taxon>
    </lineage>
</organism>
<keyword evidence="5" id="KW-1278">Translocase</keyword>
<dbReference type="InterPro" id="IPR041193">
    <property type="entry name" value="CysA_C"/>
</dbReference>
<evidence type="ECO:0000256" key="2">
    <source>
        <dbReference type="ARBA" id="ARBA00022475"/>
    </source>
</evidence>
<proteinExistence type="predicted"/>
<dbReference type="AlphaFoldDB" id="A0A9X3Z1P3"/>
<dbReference type="InterPro" id="IPR017871">
    <property type="entry name" value="ABC_transporter-like_CS"/>
</dbReference>
<dbReference type="PROSITE" id="PS50893">
    <property type="entry name" value="ABC_TRANSPORTER_2"/>
    <property type="match status" value="1"/>
</dbReference>
<dbReference type="InterPro" id="IPR008995">
    <property type="entry name" value="Mo/tungstate-bd_C_term_dom"/>
</dbReference>
<dbReference type="PANTHER" id="PTHR42781:SF4">
    <property type="entry name" value="SPERMIDINE_PUTRESCINE IMPORT ATP-BINDING PROTEIN POTA"/>
    <property type="match status" value="1"/>
</dbReference>
<dbReference type="GO" id="GO:0016887">
    <property type="term" value="F:ATP hydrolysis activity"/>
    <property type="evidence" value="ECO:0007669"/>
    <property type="project" value="InterPro"/>
</dbReference>
<dbReference type="RefSeq" id="WP_029099689.1">
    <property type="nucleotide sequence ID" value="NZ_JAPYYP010000001.1"/>
</dbReference>
<evidence type="ECO:0000256" key="1">
    <source>
        <dbReference type="ARBA" id="ARBA00022448"/>
    </source>
</evidence>
<dbReference type="Pfam" id="PF17850">
    <property type="entry name" value="CysA_C_terminal"/>
    <property type="match status" value="1"/>
</dbReference>
<dbReference type="InterPro" id="IPR003593">
    <property type="entry name" value="AAA+_ATPase"/>
</dbReference>
<evidence type="ECO:0000256" key="7">
    <source>
        <dbReference type="ARBA" id="ARBA00023136"/>
    </source>
</evidence>
<gene>
    <name evidence="9" type="ORF">O3V59_00220</name>
</gene>
<evidence type="ECO:0000256" key="6">
    <source>
        <dbReference type="ARBA" id="ARBA00023032"/>
    </source>
</evidence>
<dbReference type="InterPro" id="IPR024765">
    <property type="entry name" value="TOBE-like"/>
</dbReference>
<dbReference type="Gene3D" id="3.40.50.300">
    <property type="entry name" value="P-loop containing nucleotide triphosphate hydrolases"/>
    <property type="match status" value="1"/>
</dbReference>
<name>A0A9X3Z1P3_9BACL</name>
<feature type="domain" description="ABC transporter" evidence="8">
    <location>
        <begin position="3"/>
        <end position="237"/>
    </location>
</feature>
<dbReference type="Pfam" id="PF12857">
    <property type="entry name" value="TOBE_3"/>
    <property type="match status" value="1"/>
</dbReference>
<dbReference type="SUPFAM" id="SSF50331">
    <property type="entry name" value="MOP-like"/>
    <property type="match status" value="1"/>
</dbReference>
<keyword evidence="10" id="KW-1185">Reference proteome</keyword>
<dbReference type="InterPro" id="IPR027417">
    <property type="entry name" value="P-loop_NTPase"/>
</dbReference>
<dbReference type="Pfam" id="PF00005">
    <property type="entry name" value="ABC_tran"/>
    <property type="match status" value="1"/>
</dbReference>